<dbReference type="AlphaFoldDB" id="A0A2S2PJ14"/>
<comment type="similarity">
    <text evidence="4">Belongs to the cyclin family.</text>
</comment>
<evidence type="ECO:0000313" key="8">
    <source>
        <dbReference type="EMBL" id="MBY29228.1"/>
    </source>
</evidence>
<feature type="compositionally biased region" description="Basic and acidic residues" evidence="5">
    <location>
        <begin position="1"/>
        <end position="10"/>
    </location>
</feature>
<feature type="domain" description="Cyclin C-terminal" evidence="7">
    <location>
        <begin position="324"/>
        <end position="442"/>
    </location>
</feature>
<dbReference type="GO" id="GO:0044772">
    <property type="term" value="P:mitotic cell cycle phase transition"/>
    <property type="evidence" value="ECO:0007669"/>
    <property type="project" value="InterPro"/>
</dbReference>
<dbReference type="SMART" id="SM00385">
    <property type="entry name" value="CYCLIN"/>
    <property type="match status" value="2"/>
</dbReference>
<dbReference type="GO" id="GO:0016538">
    <property type="term" value="F:cyclin-dependent protein serine/threonine kinase regulator activity"/>
    <property type="evidence" value="ECO:0007669"/>
    <property type="project" value="InterPro"/>
</dbReference>
<dbReference type="PANTHER" id="PTHR10177">
    <property type="entry name" value="CYCLINS"/>
    <property type="match status" value="1"/>
</dbReference>
<keyword evidence="2 4" id="KW-0195">Cyclin</keyword>
<feature type="compositionally biased region" description="Low complexity" evidence="5">
    <location>
        <begin position="43"/>
        <end position="64"/>
    </location>
</feature>
<feature type="compositionally biased region" description="Polar residues" evidence="5">
    <location>
        <begin position="11"/>
        <end position="28"/>
    </location>
</feature>
<evidence type="ECO:0000256" key="4">
    <source>
        <dbReference type="RuleBase" id="RU000383"/>
    </source>
</evidence>
<sequence length="468" mass="53376">MEFTVFRDQENANNVLRNKENNVPSRDQQPSKRRSVLGVLNAKQPFTKKPQPKSKPQGSSKFGFTTKSSVPFTIHEDPQVFKKAAASENLSKNNVENQKPLLLKNEVNISEAKVTVPKVELKEKRRPLSDVSQIVPPSVQNIVPSDEKDIKDIDESADSSSVYSPMSVDHDKSIKSTSHSLTAHRLSCDVDTYTCELYSYLRDVEKLHRPKPGYMRRQPDVTYSMRAILVDWLVEVAQEYKLQNETLYLAVSFIDRFLSLMSVVRAKLQLLGTAAMFVASKYEEIYPPDVSEFVYITDDTYTKKQVLKMEQLILKVLGFDVSNPTTVIFLTHICVHCNVPLKVMYLAMYLGEMSLLEADPYLSYTPSLIGCGAVALARLILNYEVIWPENMFELTKYSLNDLIPVLKHLNQTYKTAPHSQQSAIRTKYKSARYHSVSEIEYIDLILPEETAQKEMSERLKLVDVQDKS</sequence>
<proteinExistence type="inferred from homology"/>
<evidence type="ECO:0000256" key="1">
    <source>
        <dbReference type="ARBA" id="ARBA00022618"/>
    </source>
</evidence>
<feature type="region of interest" description="Disordered" evidence="5">
    <location>
        <begin position="145"/>
        <end position="169"/>
    </location>
</feature>
<keyword evidence="3" id="KW-0131">Cell cycle</keyword>
<reference evidence="8" key="1">
    <citation type="submission" date="2018-04" db="EMBL/GenBank/DDBJ databases">
        <title>Transcriptome of Schizaphis graminum biotype I.</title>
        <authorList>
            <person name="Scully E.D."/>
            <person name="Geib S.M."/>
            <person name="Palmer N.A."/>
            <person name="Koch K."/>
            <person name="Bradshaw J."/>
            <person name="Heng-Moss T."/>
            <person name="Sarath G."/>
        </authorList>
    </citation>
    <scope>NUCLEOTIDE SEQUENCE</scope>
</reference>
<dbReference type="GO" id="GO:0005634">
    <property type="term" value="C:nucleus"/>
    <property type="evidence" value="ECO:0007669"/>
    <property type="project" value="UniProtKB-ARBA"/>
</dbReference>
<dbReference type="Pfam" id="PF00134">
    <property type="entry name" value="Cyclin_N"/>
    <property type="match status" value="1"/>
</dbReference>
<dbReference type="InterPro" id="IPR039361">
    <property type="entry name" value="Cyclin"/>
</dbReference>
<dbReference type="PIRSF" id="PIRSF001771">
    <property type="entry name" value="Cyclin_A_B_D_E"/>
    <property type="match status" value="1"/>
</dbReference>
<feature type="region of interest" description="Disordered" evidence="5">
    <location>
        <begin position="1"/>
        <end position="66"/>
    </location>
</feature>
<dbReference type="PROSITE" id="PS00292">
    <property type="entry name" value="CYCLINS"/>
    <property type="match status" value="1"/>
</dbReference>
<dbReference type="InterPro" id="IPR036915">
    <property type="entry name" value="Cyclin-like_sf"/>
</dbReference>
<dbReference type="InterPro" id="IPR006671">
    <property type="entry name" value="Cyclin_N"/>
</dbReference>
<organism evidence="8">
    <name type="scientific">Schizaphis graminum</name>
    <name type="common">Green bug aphid</name>
    <dbReference type="NCBI Taxonomy" id="13262"/>
    <lineage>
        <taxon>Eukaryota</taxon>
        <taxon>Metazoa</taxon>
        <taxon>Ecdysozoa</taxon>
        <taxon>Arthropoda</taxon>
        <taxon>Hexapoda</taxon>
        <taxon>Insecta</taxon>
        <taxon>Pterygota</taxon>
        <taxon>Neoptera</taxon>
        <taxon>Paraneoptera</taxon>
        <taxon>Hemiptera</taxon>
        <taxon>Sternorrhyncha</taxon>
        <taxon>Aphidomorpha</taxon>
        <taxon>Aphidoidea</taxon>
        <taxon>Aphididae</taxon>
        <taxon>Aphidini</taxon>
        <taxon>Schizaphis</taxon>
    </lineage>
</organism>
<evidence type="ECO:0000259" key="6">
    <source>
        <dbReference type="SMART" id="SM00385"/>
    </source>
</evidence>
<name>A0A2S2PJ14_SCHGA</name>
<feature type="domain" description="Cyclin-like" evidence="6">
    <location>
        <begin position="328"/>
        <end position="411"/>
    </location>
</feature>
<evidence type="ECO:0000259" key="7">
    <source>
        <dbReference type="SMART" id="SM01332"/>
    </source>
</evidence>
<protein>
    <submittedName>
        <fullName evidence="8">Cyclin-A2</fullName>
    </submittedName>
</protein>
<evidence type="ECO:0000256" key="2">
    <source>
        <dbReference type="ARBA" id="ARBA00023127"/>
    </source>
</evidence>
<dbReference type="SUPFAM" id="SSF47954">
    <property type="entry name" value="Cyclin-like"/>
    <property type="match status" value="2"/>
</dbReference>
<dbReference type="InterPro" id="IPR004367">
    <property type="entry name" value="Cyclin_C-dom"/>
</dbReference>
<dbReference type="EMBL" id="GGMR01016609">
    <property type="protein sequence ID" value="MBY29228.1"/>
    <property type="molecule type" value="Transcribed_RNA"/>
</dbReference>
<dbReference type="Pfam" id="PF02984">
    <property type="entry name" value="Cyclin_C"/>
    <property type="match status" value="1"/>
</dbReference>
<dbReference type="GO" id="GO:0051301">
    <property type="term" value="P:cell division"/>
    <property type="evidence" value="ECO:0007669"/>
    <property type="project" value="UniProtKB-KW"/>
</dbReference>
<dbReference type="InterPro" id="IPR046965">
    <property type="entry name" value="Cyclin_A/B-like"/>
</dbReference>
<dbReference type="CDD" id="cd20504">
    <property type="entry name" value="CYCLIN_CCNA_rpt1"/>
    <property type="match status" value="1"/>
</dbReference>
<gene>
    <name evidence="8" type="primary">CCNA2</name>
    <name evidence="8" type="ORF">g.24226</name>
</gene>
<keyword evidence="1" id="KW-0132">Cell division</keyword>
<accession>A0A2S2PJ14</accession>
<evidence type="ECO:0000256" key="5">
    <source>
        <dbReference type="SAM" id="MobiDB-lite"/>
    </source>
</evidence>
<dbReference type="SMART" id="SM01332">
    <property type="entry name" value="Cyclin_C"/>
    <property type="match status" value="1"/>
</dbReference>
<evidence type="ECO:0000256" key="3">
    <source>
        <dbReference type="ARBA" id="ARBA00023306"/>
    </source>
</evidence>
<feature type="domain" description="Cyclin-like" evidence="6">
    <location>
        <begin position="231"/>
        <end position="315"/>
    </location>
</feature>
<feature type="compositionally biased region" description="Basic and acidic residues" evidence="5">
    <location>
        <begin position="145"/>
        <end position="154"/>
    </location>
</feature>
<dbReference type="Gene3D" id="1.10.472.10">
    <property type="entry name" value="Cyclin-like"/>
    <property type="match status" value="2"/>
</dbReference>
<dbReference type="FunFam" id="1.10.472.10:FF:000001">
    <property type="entry name" value="G2/mitotic-specific cyclin"/>
    <property type="match status" value="1"/>
</dbReference>
<dbReference type="InterPro" id="IPR013763">
    <property type="entry name" value="Cyclin-like_dom"/>
</dbReference>
<dbReference type="InterPro" id="IPR048258">
    <property type="entry name" value="Cyclins_cyclin-box"/>
</dbReference>